<dbReference type="GO" id="GO:0005737">
    <property type="term" value="C:cytoplasm"/>
    <property type="evidence" value="ECO:0007669"/>
    <property type="project" value="TreeGrafter"/>
</dbReference>
<dbReference type="EMBL" id="FOZN01000001">
    <property type="protein sequence ID" value="SFS00130.1"/>
    <property type="molecule type" value="Genomic_DNA"/>
</dbReference>
<dbReference type="Gene3D" id="3.30.9.10">
    <property type="entry name" value="D-Amino Acid Oxidase, subunit A, domain 2"/>
    <property type="match status" value="1"/>
</dbReference>
<feature type="domain" description="FAD dependent oxidoreductase" evidence="1">
    <location>
        <begin position="43"/>
        <end position="406"/>
    </location>
</feature>
<evidence type="ECO:0000259" key="1">
    <source>
        <dbReference type="Pfam" id="PF01266"/>
    </source>
</evidence>
<accession>A0AA94KYM3</accession>
<sequence length="486" mass="53507">MSQTFRLRKPVPAKTTERSYWIQSSGMRDEDYLPALRGDIDADIAIVGGGLTGLWTAWRIKELNPDADVAILEADFCGSGASGRNGGQVHTWFGSLDYLRSVVGRKEAIRLARATRDAIAEMQQLQADGVLEMDLRLGGFVSVSVAAAHDGGWQEKLAELESIGEAPYEAMGRERAQAVSAAATSREGVFEQFSGTMDPFKLSRSLRDQLVSRGVRIYEQSPVVEFRTGCPSTLVTPQGSVVAKDVLIASGAWAGSIPQINRAVYTVDGQVVTTEPIRELLDEIGIEPGRAISDSQMQVLYLQRTVDDRLLLGQGSGLPVYKDQLGQRTNHNPQLQEDVTAELRRMYPQLHDVAIDYSWAGPIDISASHLPVIDTLDKAPNVLFCVGWTGTALAQIPVVARMLAARLLGVDDEWSKSPLADQSGRITRVFPEPFRFIGANVVRKAVQRRVVRERAGQRVAWPTRALISLMPRYREPAQEYVPTERP</sequence>
<dbReference type="PANTHER" id="PTHR13847">
    <property type="entry name" value="SARCOSINE DEHYDROGENASE-RELATED"/>
    <property type="match status" value="1"/>
</dbReference>
<keyword evidence="3" id="KW-1185">Reference proteome</keyword>
<dbReference type="Gene3D" id="3.50.50.60">
    <property type="entry name" value="FAD/NAD(P)-binding domain"/>
    <property type="match status" value="1"/>
</dbReference>
<proteinExistence type="predicted"/>
<reference evidence="2 3" key="1">
    <citation type="submission" date="2016-10" db="EMBL/GenBank/DDBJ databases">
        <authorList>
            <person name="Varghese N."/>
            <person name="Submissions S."/>
        </authorList>
    </citation>
    <scope>NUCLEOTIDE SEQUENCE [LARGE SCALE GENOMIC DNA]</scope>
    <source>
        <strain evidence="2 3">IAM 15147</strain>
    </source>
</reference>
<dbReference type="PANTHER" id="PTHR13847:SF285">
    <property type="entry name" value="FAD DEPENDENT OXIDOREDUCTASE DOMAIN-CONTAINING PROTEIN"/>
    <property type="match status" value="1"/>
</dbReference>
<evidence type="ECO:0000313" key="2">
    <source>
        <dbReference type="EMBL" id="SFS00130.1"/>
    </source>
</evidence>
<name>A0AA94KYM3_9MICO</name>
<comment type="caution">
    <text evidence="2">The sequence shown here is derived from an EMBL/GenBank/DDBJ whole genome shotgun (WGS) entry which is preliminary data.</text>
</comment>
<dbReference type="Pfam" id="PF01266">
    <property type="entry name" value="DAO"/>
    <property type="match status" value="1"/>
</dbReference>
<dbReference type="AlphaFoldDB" id="A0AA94KYM3"/>
<gene>
    <name evidence="2" type="ORF">SAMN04487783_0421</name>
</gene>
<dbReference type="SUPFAM" id="SSF51905">
    <property type="entry name" value="FAD/NAD(P)-binding domain"/>
    <property type="match status" value="1"/>
</dbReference>
<evidence type="ECO:0000313" key="3">
    <source>
        <dbReference type="Proteomes" id="UP000198506"/>
    </source>
</evidence>
<dbReference type="Proteomes" id="UP000198506">
    <property type="component" value="Unassembled WGS sequence"/>
</dbReference>
<organism evidence="2 3">
    <name type="scientific">Agrococcus baldri</name>
    <dbReference type="NCBI Taxonomy" id="153730"/>
    <lineage>
        <taxon>Bacteria</taxon>
        <taxon>Bacillati</taxon>
        <taxon>Actinomycetota</taxon>
        <taxon>Actinomycetes</taxon>
        <taxon>Micrococcales</taxon>
        <taxon>Microbacteriaceae</taxon>
        <taxon>Agrococcus</taxon>
    </lineage>
</organism>
<protein>
    <submittedName>
        <fullName evidence="2">Glycine/D-amino acid oxidase</fullName>
    </submittedName>
</protein>
<dbReference type="InterPro" id="IPR006076">
    <property type="entry name" value="FAD-dep_OxRdtase"/>
</dbReference>
<dbReference type="InterPro" id="IPR036188">
    <property type="entry name" value="FAD/NAD-bd_sf"/>
</dbReference>